<dbReference type="WBParaSite" id="nRc.2.0.1.t39941-RA">
    <property type="protein sequence ID" value="nRc.2.0.1.t39941-RA"/>
    <property type="gene ID" value="nRc.2.0.1.g39941"/>
</dbReference>
<dbReference type="GO" id="GO:0003676">
    <property type="term" value="F:nucleic acid binding"/>
    <property type="evidence" value="ECO:0007669"/>
    <property type="project" value="InterPro"/>
</dbReference>
<sequence>NEPLLPNHSHSNGNVVTHNAPPQPLLANRDVVPAAVASIDPAVVAALGPPGAVCFLHNLPPRITLEEICALFPFDARLIEDSVRMHYSHQTGEPTGDCLLAFQ</sequence>
<feature type="region of interest" description="Disordered" evidence="1">
    <location>
        <begin position="1"/>
        <end position="22"/>
    </location>
</feature>
<evidence type="ECO:0000313" key="3">
    <source>
        <dbReference type="WBParaSite" id="nRc.2.0.1.t39941-RA"/>
    </source>
</evidence>
<organism evidence="2 3">
    <name type="scientific">Romanomermis culicivorax</name>
    <name type="common">Nematode worm</name>
    <dbReference type="NCBI Taxonomy" id="13658"/>
    <lineage>
        <taxon>Eukaryota</taxon>
        <taxon>Metazoa</taxon>
        <taxon>Ecdysozoa</taxon>
        <taxon>Nematoda</taxon>
        <taxon>Enoplea</taxon>
        <taxon>Dorylaimia</taxon>
        <taxon>Mermithida</taxon>
        <taxon>Mermithoidea</taxon>
        <taxon>Mermithidae</taxon>
        <taxon>Romanomermis</taxon>
    </lineage>
</organism>
<feature type="compositionally biased region" description="Polar residues" evidence="1">
    <location>
        <begin position="8"/>
        <end position="17"/>
    </location>
</feature>
<name>A0A915KME0_ROMCU</name>
<protein>
    <submittedName>
        <fullName evidence="3">RRM domain-containing protein</fullName>
    </submittedName>
</protein>
<dbReference type="AlphaFoldDB" id="A0A915KME0"/>
<evidence type="ECO:0000313" key="2">
    <source>
        <dbReference type="Proteomes" id="UP000887565"/>
    </source>
</evidence>
<accession>A0A915KME0</accession>
<dbReference type="InterPro" id="IPR035979">
    <property type="entry name" value="RBD_domain_sf"/>
</dbReference>
<reference evidence="3" key="1">
    <citation type="submission" date="2022-11" db="UniProtKB">
        <authorList>
            <consortium name="WormBaseParasite"/>
        </authorList>
    </citation>
    <scope>IDENTIFICATION</scope>
</reference>
<proteinExistence type="predicted"/>
<dbReference type="SUPFAM" id="SSF54928">
    <property type="entry name" value="RNA-binding domain, RBD"/>
    <property type="match status" value="1"/>
</dbReference>
<evidence type="ECO:0000256" key="1">
    <source>
        <dbReference type="SAM" id="MobiDB-lite"/>
    </source>
</evidence>
<dbReference type="Proteomes" id="UP000887565">
    <property type="component" value="Unplaced"/>
</dbReference>
<keyword evidence="2" id="KW-1185">Reference proteome</keyword>